<dbReference type="Pfam" id="PF03190">
    <property type="entry name" value="Thioredox_DsbH"/>
    <property type="match status" value="1"/>
</dbReference>
<evidence type="ECO:0000256" key="1">
    <source>
        <dbReference type="SAM" id="Coils"/>
    </source>
</evidence>
<dbReference type="PANTHER" id="PTHR42899">
    <property type="entry name" value="SPERMATOGENESIS-ASSOCIATED PROTEIN 20"/>
    <property type="match status" value="1"/>
</dbReference>
<dbReference type="InterPro" id="IPR036249">
    <property type="entry name" value="Thioredoxin-like_sf"/>
</dbReference>
<evidence type="ECO:0000259" key="2">
    <source>
        <dbReference type="Pfam" id="PF03190"/>
    </source>
</evidence>
<dbReference type="Gene3D" id="3.40.30.10">
    <property type="entry name" value="Glutaredoxin"/>
    <property type="match status" value="1"/>
</dbReference>
<dbReference type="PANTHER" id="PTHR42899:SF1">
    <property type="entry name" value="SPERMATOGENESIS-ASSOCIATED PROTEIN 20"/>
    <property type="match status" value="1"/>
</dbReference>
<gene>
    <name evidence="3" type="ORF">F4X14_16305</name>
</gene>
<dbReference type="InterPro" id="IPR004879">
    <property type="entry name" value="Ssp411-like_TRX"/>
</dbReference>
<dbReference type="EMBL" id="VXMH01000088">
    <property type="protein sequence ID" value="MYC96528.1"/>
    <property type="molecule type" value="Genomic_DNA"/>
</dbReference>
<protein>
    <submittedName>
        <fullName evidence="3">Thioredoxin domain-containing protein</fullName>
    </submittedName>
</protein>
<dbReference type="PIRSF" id="PIRSF006402">
    <property type="entry name" value="UCP006402_thioredoxin"/>
    <property type="match status" value="1"/>
</dbReference>
<reference evidence="3" key="1">
    <citation type="submission" date="2019-09" db="EMBL/GenBank/DDBJ databases">
        <title>Characterisation of the sponge microbiome using genome-centric metagenomics.</title>
        <authorList>
            <person name="Engelberts J.P."/>
            <person name="Robbins S.J."/>
            <person name="De Goeij J.M."/>
            <person name="Aranda M."/>
            <person name="Bell S.C."/>
            <person name="Webster N.S."/>
        </authorList>
    </citation>
    <scope>NUCLEOTIDE SEQUENCE</scope>
    <source>
        <strain evidence="3">SB0661_bin_32</strain>
    </source>
</reference>
<dbReference type="AlphaFoldDB" id="A0A6B1D9Y8"/>
<keyword evidence="1" id="KW-0175">Coiled coil</keyword>
<feature type="domain" description="Spermatogenesis-associated protein 20-like TRX" evidence="2">
    <location>
        <begin position="21"/>
        <end position="181"/>
    </location>
</feature>
<dbReference type="SUPFAM" id="SSF52833">
    <property type="entry name" value="Thioredoxin-like"/>
    <property type="match status" value="1"/>
</dbReference>
<dbReference type="CDD" id="cd02955">
    <property type="entry name" value="SSP411"/>
    <property type="match status" value="1"/>
</dbReference>
<comment type="caution">
    <text evidence="3">The sequence shown here is derived from an EMBL/GenBank/DDBJ whole genome shotgun (WGS) entry which is preliminary data.</text>
</comment>
<dbReference type="InterPro" id="IPR008928">
    <property type="entry name" value="6-hairpin_glycosidase_sf"/>
</dbReference>
<dbReference type="InterPro" id="IPR024705">
    <property type="entry name" value="Ssp411"/>
</dbReference>
<organism evidence="3">
    <name type="scientific">Caldilineaceae bacterium SB0661_bin_32</name>
    <dbReference type="NCBI Taxonomy" id="2605255"/>
    <lineage>
        <taxon>Bacteria</taxon>
        <taxon>Bacillati</taxon>
        <taxon>Chloroflexota</taxon>
        <taxon>Caldilineae</taxon>
        <taxon>Caldilineales</taxon>
        <taxon>Caldilineaceae</taxon>
    </lineage>
</organism>
<dbReference type="SUPFAM" id="SSF48208">
    <property type="entry name" value="Six-hairpin glycosidases"/>
    <property type="match status" value="1"/>
</dbReference>
<feature type="coiled-coil region" evidence="1">
    <location>
        <begin position="153"/>
        <end position="180"/>
    </location>
</feature>
<dbReference type="InterPro" id="IPR012341">
    <property type="entry name" value="6hp_glycosidase-like_sf"/>
</dbReference>
<dbReference type="Gene3D" id="1.50.10.10">
    <property type="match status" value="1"/>
</dbReference>
<accession>A0A6B1D9Y8</accession>
<name>A0A6B1D9Y8_9CHLR</name>
<dbReference type="GO" id="GO:0005975">
    <property type="term" value="P:carbohydrate metabolic process"/>
    <property type="evidence" value="ECO:0007669"/>
    <property type="project" value="InterPro"/>
</dbReference>
<sequence length="702" mass="77762">MTDSATPTDPRPGRGALNKANQLVHETSPYLLQHAHNPVDWYPWGEEALETARAGDRPIFLSIGYSACHWCHVMERESFEDEQTAALMNANFVNIKVDREERPDLDAIYMEAVQAMTGSGGWPMSVFLTPSGKPFYGGTYFPPQPRYGIPSFSQILLAVADAYKNRRDDLEEQAQRLTNAIGRTGSLSASGGAPGEEVLSEATSRLLQYFDEQYGGFGDQPKFPQPMTLEFAMSQYRRSGDADVLHVAEHTLGRMAAGGIYDHLGGGFHRYSVDRIWLVPHFEKMLYDNAQLLRTYLHAWQINGRPEHRRVVEETVDYVLREMTAPEGGFYSAQDADSEGEEGKFFVWTAEEIEAVLGKEEAALLGGAYGVTPAGNFEGKTILNVKRTAAEIAQQSGAEAETVAERLAAARQKLFLERERRVKPERDDKVLTEWNGLMIHAMADVGVVFGRADALEAAKAAADFILAEMSQENGFLFRSYKDGRARFNAYLEDYAAFGRGLVALYESTFELRWLAEAVRLTKVMQSQFADEAGGGFFQTGIAHEQLVVRRKDFIDNAIPSGNSMAAELLLRLAKLTGSDAFRSEAARIFRIMAAAMAQQPTGFGRLLTALDDLLGPSQEIAVVGELADPRTQLLLQEVRRHYLPHSVLALKEPEEENPLPLLEGRTLVDGQPAAYVCENYACKLPVTGIEALRQLLVNGSGR</sequence>
<evidence type="ECO:0000313" key="3">
    <source>
        <dbReference type="EMBL" id="MYC96528.1"/>
    </source>
</evidence>
<proteinExistence type="predicted"/>